<dbReference type="PANTHER" id="PTHR39338">
    <property type="entry name" value="BLL5662 PROTEIN-RELATED"/>
    <property type="match status" value="1"/>
</dbReference>
<evidence type="ECO:0000313" key="1">
    <source>
        <dbReference type="EMBL" id="MBF9133676.1"/>
    </source>
</evidence>
<name>A0ABS0H5D4_9ACTN</name>
<reference evidence="1 2" key="1">
    <citation type="submission" date="2020-11" db="EMBL/GenBank/DDBJ databases">
        <title>A novel isolate from a Black sea contaminated sediment with potential to produce alkanes: Plantactinospora alkalitolerans sp. nov.</title>
        <authorList>
            <person name="Carro L."/>
            <person name="Veyisoglu A."/>
            <person name="Guven K."/>
            <person name="Schumann P."/>
            <person name="Klenk H.-P."/>
            <person name="Sahin N."/>
        </authorList>
    </citation>
    <scope>NUCLEOTIDE SEQUENCE [LARGE SCALE GENOMIC DNA]</scope>
    <source>
        <strain evidence="1 2">S1510</strain>
    </source>
</reference>
<dbReference type="InterPro" id="IPR036465">
    <property type="entry name" value="vWFA_dom_sf"/>
</dbReference>
<organism evidence="1 2">
    <name type="scientific">Plantactinospora alkalitolerans</name>
    <dbReference type="NCBI Taxonomy" id="2789879"/>
    <lineage>
        <taxon>Bacteria</taxon>
        <taxon>Bacillati</taxon>
        <taxon>Actinomycetota</taxon>
        <taxon>Actinomycetes</taxon>
        <taxon>Micromonosporales</taxon>
        <taxon>Micromonosporaceae</taxon>
        <taxon>Plantactinospora</taxon>
    </lineage>
</organism>
<dbReference type="PANTHER" id="PTHR39338:SF6">
    <property type="entry name" value="BLL5662 PROTEIN"/>
    <property type="match status" value="1"/>
</dbReference>
<dbReference type="InterPro" id="IPR008912">
    <property type="entry name" value="Uncharacterised_CoxE"/>
</dbReference>
<dbReference type="SUPFAM" id="SSF53300">
    <property type="entry name" value="vWA-like"/>
    <property type="match status" value="1"/>
</dbReference>
<dbReference type="EMBL" id="JADPUN010000285">
    <property type="protein sequence ID" value="MBF9133676.1"/>
    <property type="molecule type" value="Genomic_DNA"/>
</dbReference>
<dbReference type="RefSeq" id="WP_196205180.1">
    <property type="nucleotide sequence ID" value="NZ_JADPUN010000285.1"/>
</dbReference>
<dbReference type="PIRSF" id="PIRSF010256">
    <property type="entry name" value="CoxE_vWa"/>
    <property type="match status" value="1"/>
</dbReference>
<sequence>MTGAKPSGPWTTGADLASELAGFAAELRFAGVAVDPARIAVAAAALTEFPATGPDAIYWGTRLTLCSRKADLPLFDAAFAARFGRPAAAPDSGVPDPGAPAAPVVASAITVAETAGGFAGGPADEPGGAASGVDPQRVPGVGAAGVAGVERLGSRDLRTLTETERAEVLALIALLGATHRSRRSMRRVPGGRNRIDVGRTAAAMVRGGGEPVRLHRRRRTEQPRRLLLLLDVSGSMRLYRDALLRFAHAAVRADPAATEVFTLGTRCTRITSALRARNPDLALRTAARLGADWGGGTRLGPTLREFLRGWGGTGTVRSAIVVIASDGCEFGAPALLARQVARLSRLAHLLVWVNPQQGWPGFEPSAPGLVDSLPYVDRPLPGHSLDALRKLAEVISR</sequence>
<comment type="caution">
    <text evidence="1">The sequence shown here is derived from an EMBL/GenBank/DDBJ whole genome shotgun (WGS) entry which is preliminary data.</text>
</comment>
<evidence type="ECO:0000313" key="2">
    <source>
        <dbReference type="Proteomes" id="UP000638560"/>
    </source>
</evidence>
<gene>
    <name evidence="1" type="ORF">I0C86_32785</name>
</gene>
<keyword evidence="2" id="KW-1185">Reference proteome</keyword>
<dbReference type="Proteomes" id="UP000638560">
    <property type="component" value="Unassembled WGS sequence"/>
</dbReference>
<protein>
    <submittedName>
        <fullName evidence="1">VWA domain-containing protein</fullName>
    </submittedName>
</protein>
<dbReference type="CDD" id="cd00198">
    <property type="entry name" value="vWFA"/>
    <property type="match status" value="1"/>
</dbReference>
<accession>A0ABS0H5D4</accession>
<proteinExistence type="predicted"/>
<dbReference type="Pfam" id="PF05762">
    <property type="entry name" value="VWA_CoxE"/>
    <property type="match status" value="1"/>
</dbReference>
<dbReference type="InterPro" id="IPR011195">
    <property type="entry name" value="UCP010256"/>
</dbReference>